<feature type="domain" description="Beta-lactamase-related" evidence="1">
    <location>
        <begin position="26"/>
        <end position="294"/>
    </location>
</feature>
<dbReference type="PANTHER" id="PTHR43283">
    <property type="entry name" value="BETA-LACTAMASE-RELATED"/>
    <property type="match status" value="1"/>
</dbReference>
<name>A0A562IUW2_9ACTN</name>
<keyword evidence="3" id="KW-1185">Reference proteome</keyword>
<evidence type="ECO:0000313" key="2">
    <source>
        <dbReference type="EMBL" id="TWH74811.1"/>
    </source>
</evidence>
<protein>
    <submittedName>
        <fullName evidence="2">CubicO group peptidase (Beta-lactamase class C family)</fullName>
    </submittedName>
</protein>
<comment type="caution">
    <text evidence="2">The sequence shown here is derived from an EMBL/GenBank/DDBJ whole genome shotgun (WGS) entry which is preliminary data.</text>
</comment>
<dbReference type="InterPro" id="IPR050789">
    <property type="entry name" value="Diverse_Enzym_Activities"/>
</dbReference>
<reference evidence="2 3" key="1">
    <citation type="submission" date="2019-07" db="EMBL/GenBank/DDBJ databases">
        <title>R&amp;d 2014.</title>
        <authorList>
            <person name="Klenk H.-P."/>
        </authorList>
    </citation>
    <scope>NUCLEOTIDE SEQUENCE [LARGE SCALE GENOMIC DNA]</scope>
    <source>
        <strain evidence="2 3">DSM 45764</strain>
    </source>
</reference>
<dbReference type="EMBL" id="VLKF01000001">
    <property type="protein sequence ID" value="TWH74811.1"/>
    <property type="molecule type" value="Genomic_DNA"/>
</dbReference>
<organism evidence="2 3">
    <name type="scientific">Modestobacter roseus</name>
    <dbReference type="NCBI Taxonomy" id="1181884"/>
    <lineage>
        <taxon>Bacteria</taxon>
        <taxon>Bacillati</taxon>
        <taxon>Actinomycetota</taxon>
        <taxon>Actinomycetes</taxon>
        <taxon>Geodermatophilales</taxon>
        <taxon>Geodermatophilaceae</taxon>
        <taxon>Modestobacter</taxon>
    </lineage>
</organism>
<evidence type="ECO:0000313" key="3">
    <source>
        <dbReference type="Proteomes" id="UP000321490"/>
    </source>
</evidence>
<dbReference type="Proteomes" id="UP000321490">
    <property type="component" value="Unassembled WGS sequence"/>
</dbReference>
<proteinExistence type="predicted"/>
<accession>A0A562IUW2</accession>
<dbReference type="Gene3D" id="3.40.710.10">
    <property type="entry name" value="DD-peptidase/beta-lactamase superfamily"/>
    <property type="match status" value="1"/>
</dbReference>
<dbReference type="InterPro" id="IPR001466">
    <property type="entry name" value="Beta-lactam-related"/>
</dbReference>
<dbReference type="InterPro" id="IPR012338">
    <property type="entry name" value="Beta-lactam/transpept-like"/>
</dbReference>
<dbReference type="PANTHER" id="PTHR43283:SF7">
    <property type="entry name" value="BETA-LACTAMASE-RELATED DOMAIN-CONTAINING PROTEIN"/>
    <property type="match status" value="1"/>
</dbReference>
<gene>
    <name evidence="2" type="ORF">JD78_03356</name>
</gene>
<dbReference type="SUPFAM" id="SSF56601">
    <property type="entry name" value="beta-lactamase/transpeptidase-like"/>
    <property type="match status" value="1"/>
</dbReference>
<sequence>MGVHEAVRRFGRISADRGLRVHGLVVHQRGAAAVDEHWDLDLRRDVFSASKTVTALAVGLAEAEGLLSRDDPVLRHLPQLAARAAPGVELVTVDSLLRMTSGLTWRWAAPDADHPGDPAVDVLAGRPVATPGSVFRYRGGSTYLLSRVIHACSGVDLRDFLVPRLFTPLGIANPQWHRCPLGHSLGAVGLCLRTSELAAFGRLLLDSGRWHDHQLVPPDFVSALTSDPVDTDGHVATGAPGPHPDNARYGRGVWLCARDDAWRMDGIHGQVSVVLPRHDACVTVTAGYPGPTSDVLDALWSVVVPALG</sequence>
<evidence type="ECO:0000259" key="1">
    <source>
        <dbReference type="Pfam" id="PF00144"/>
    </source>
</evidence>
<dbReference type="AlphaFoldDB" id="A0A562IUW2"/>
<dbReference type="OrthoDB" id="9773047at2"/>
<dbReference type="Pfam" id="PF00144">
    <property type="entry name" value="Beta-lactamase"/>
    <property type="match status" value="1"/>
</dbReference>
<dbReference type="RefSeq" id="WP_153359591.1">
    <property type="nucleotide sequence ID" value="NZ_JABGDC010000071.1"/>
</dbReference>